<protein>
    <submittedName>
        <fullName evidence="1">Uncharacterized protein</fullName>
    </submittedName>
</protein>
<evidence type="ECO:0000313" key="1">
    <source>
        <dbReference type="EMBL" id="GBO15018.1"/>
    </source>
</evidence>
<reference evidence="1 2" key="1">
    <citation type="journal article" date="2019" name="Sci. Rep.">
        <title>Orb-weaving spider Araneus ventricosus genome elucidates the spidroin gene catalogue.</title>
        <authorList>
            <person name="Kono N."/>
            <person name="Nakamura H."/>
            <person name="Ohtoshi R."/>
            <person name="Moran D.A.P."/>
            <person name="Shinohara A."/>
            <person name="Yoshida Y."/>
            <person name="Fujiwara M."/>
            <person name="Mori M."/>
            <person name="Tomita M."/>
            <person name="Arakawa K."/>
        </authorList>
    </citation>
    <scope>NUCLEOTIDE SEQUENCE [LARGE SCALE GENOMIC DNA]</scope>
</reference>
<gene>
    <name evidence="1" type="ORF">AVEN_12228_1</name>
</gene>
<name>A0A4Y2UQ62_ARAVE</name>
<dbReference type="EMBL" id="BGPR01039094">
    <property type="protein sequence ID" value="GBO15018.1"/>
    <property type="molecule type" value="Genomic_DNA"/>
</dbReference>
<proteinExistence type="predicted"/>
<dbReference type="AlphaFoldDB" id="A0A4Y2UQ62"/>
<dbReference type="Proteomes" id="UP000499080">
    <property type="component" value="Unassembled WGS sequence"/>
</dbReference>
<accession>A0A4Y2UQ62</accession>
<organism evidence="1 2">
    <name type="scientific">Araneus ventricosus</name>
    <name type="common">Orbweaver spider</name>
    <name type="synonym">Epeira ventricosa</name>
    <dbReference type="NCBI Taxonomy" id="182803"/>
    <lineage>
        <taxon>Eukaryota</taxon>
        <taxon>Metazoa</taxon>
        <taxon>Ecdysozoa</taxon>
        <taxon>Arthropoda</taxon>
        <taxon>Chelicerata</taxon>
        <taxon>Arachnida</taxon>
        <taxon>Araneae</taxon>
        <taxon>Araneomorphae</taxon>
        <taxon>Entelegynae</taxon>
        <taxon>Araneoidea</taxon>
        <taxon>Araneidae</taxon>
        <taxon>Araneus</taxon>
    </lineage>
</organism>
<evidence type="ECO:0000313" key="2">
    <source>
        <dbReference type="Proteomes" id="UP000499080"/>
    </source>
</evidence>
<comment type="caution">
    <text evidence="1">The sequence shown here is derived from an EMBL/GenBank/DDBJ whole genome shotgun (WGS) entry which is preliminary data.</text>
</comment>
<sequence length="109" mass="12363">MAPHLFRASSCLFPIFLPPRWVVPSGHCGSKGRCVDGLAMPELIMNRECGEHEQVRPACRWLDEPTRSQLRKIASLLLPDPTKDRKHVTETRFVSPETVSFRSCCCVLE</sequence>
<keyword evidence="2" id="KW-1185">Reference proteome</keyword>